<evidence type="ECO:0000256" key="4">
    <source>
        <dbReference type="ARBA" id="ARBA00022692"/>
    </source>
</evidence>
<dbReference type="GO" id="GO:0005886">
    <property type="term" value="C:plasma membrane"/>
    <property type="evidence" value="ECO:0007669"/>
    <property type="project" value="UniProtKB-SubCell"/>
</dbReference>
<comment type="caution">
    <text evidence="9">The sequence shown here is derived from an EMBL/GenBank/DDBJ whole genome shotgun (WGS) entry which is preliminary data.</text>
</comment>
<dbReference type="PROSITE" id="PS50928">
    <property type="entry name" value="ABC_TM1"/>
    <property type="match status" value="1"/>
</dbReference>
<dbReference type="SUPFAM" id="SSF161098">
    <property type="entry name" value="MetI-like"/>
    <property type="match status" value="1"/>
</dbReference>
<evidence type="ECO:0000256" key="1">
    <source>
        <dbReference type="ARBA" id="ARBA00004651"/>
    </source>
</evidence>
<evidence type="ECO:0000313" key="10">
    <source>
        <dbReference type="Proteomes" id="UP000585272"/>
    </source>
</evidence>
<keyword evidence="4 7" id="KW-0812">Transmembrane</keyword>
<evidence type="ECO:0000256" key="7">
    <source>
        <dbReference type="RuleBase" id="RU363032"/>
    </source>
</evidence>
<name>A0A840IAQ4_9ACTN</name>
<organism evidence="9 10">
    <name type="scientific">Conexibacter arvalis</name>
    <dbReference type="NCBI Taxonomy" id="912552"/>
    <lineage>
        <taxon>Bacteria</taxon>
        <taxon>Bacillati</taxon>
        <taxon>Actinomycetota</taxon>
        <taxon>Thermoleophilia</taxon>
        <taxon>Solirubrobacterales</taxon>
        <taxon>Conexibacteraceae</taxon>
        <taxon>Conexibacter</taxon>
    </lineage>
</organism>
<dbReference type="CDD" id="cd06261">
    <property type="entry name" value="TM_PBP2"/>
    <property type="match status" value="1"/>
</dbReference>
<dbReference type="GO" id="GO:0071916">
    <property type="term" value="F:dipeptide transmembrane transporter activity"/>
    <property type="evidence" value="ECO:0007669"/>
    <property type="project" value="TreeGrafter"/>
</dbReference>
<evidence type="ECO:0000259" key="8">
    <source>
        <dbReference type="PROSITE" id="PS50928"/>
    </source>
</evidence>
<dbReference type="AlphaFoldDB" id="A0A840IAQ4"/>
<comment type="subcellular location">
    <subcellularLocation>
        <location evidence="1 7">Cell membrane</location>
        <topology evidence="1 7">Multi-pass membrane protein</topology>
    </subcellularLocation>
</comment>
<protein>
    <submittedName>
        <fullName evidence="9">Peptide/nickel transport system permease protein</fullName>
    </submittedName>
</protein>
<dbReference type="InterPro" id="IPR035906">
    <property type="entry name" value="MetI-like_sf"/>
</dbReference>
<evidence type="ECO:0000256" key="3">
    <source>
        <dbReference type="ARBA" id="ARBA00022475"/>
    </source>
</evidence>
<dbReference type="InterPro" id="IPR045621">
    <property type="entry name" value="BPD_transp_1_N"/>
</dbReference>
<feature type="transmembrane region" description="Helical" evidence="7">
    <location>
        <begin position="261"/>
        <end position="287"/>
    </location>
</feature>
<reference evidence="9 10" key="1">
    <citation type="submission" date="2020-08" db="EMBL/GenBank/DDBJ databases">
        <title>Genomic Encyclopedia of Archaeal and Bacterial Type Strains, Phase II (KMG-II): from individual species to whole genera.</title>
        <authorList>
            <person name="Goeker M."/>
        </authorList>
    </citation>
    <scope>NUCLEOTIDE SEQUENCE [LARGE SCALE GENOMIC DNA]</scope>
    <source>
        <strain evidence="9 10">DSM 23288</strain>
    </source>
</reference>
<evidence type="ECO:0000256" key="5">
    <source>
        <dbReference type="ARBA" id="ARBA00022989"/>
    </source>
</evidence>
<gene>
    <name evidence="9" type="ORF">BDZ31_000906</name>
</gene>
<evidence type="ECO:0000256" key="6">
    <source>
        <dbReference type="ARBA" id="ARBA00023136"/>
    </source>
</evidence>
<keyword evidence="2 7" id="KW-0813">Transport</keyword>
<accession>A0A840IAQ4</accession>
<comment type="similarity">
    <text evidence="7">Belongs to the binding-protein-dependent transport system permease family.</text>
</comment>
<keyword evidence="3" id="KW-1003">Cell membrane</keyword>
<dbReference type="Pfam" id="PF19300">
    <property type="entry name" value="BPD_transp_1_N"/>
    <property type="match status" value="1"/>
</dbReference>
<feature type="transmembrane region" description="Helical" evidence="7">
    <location>
        <begin position="307"/>
        <end position="326"/>
    </location>
</feature>
<dbReference type="PANTHER" id="PTHR43163:SF6">
    <property type="entry name" value="DIPEPTIDE TRANSPORT SYSTEM PERMEASE PROTEIN DPPB-RELATED"/>
    <property type="match status" value="1"/>
</dbReference>
<dbReference type="RefSeq" id="WP_183339411.1">
    <property type="nucleotide sequence ID" value="NZ_JACHNU010000001.1"/>
</dbReference>
<dbReference type="Pfam" id="PF00528">
    <property type="entry name" value="BPD_transp_1"/>
    <property type="match status" value="1"/>
</dbReference>
<dbReference type="EMBL" id="JACHNU010000001">
    <property type="protein sequence ID" value="MBB4661333.1"/>
    <property type="molecule type" value="Genomic_DNA"/>
</dbReference>
<dbReference type="Proteomes" id="UP000585272">
    <property type="component" value="Unassembled WGS sequence"/>
</dbReference>
<keyword evidence="10" id="KW-1185">Reference proteome</keyword>
<keyword evidence="5 7" id="KW-1133">Transmembrane helix</keyword>
<dbReference type="InterPro" id="IPR000515">
    <property type="entry name" value="MetI-like"/>
</dbReference>
<evidence type="ECO:0000256" key="2">
    <source>
        <dbReference type="ARBA" id="ARBA00022448"/>
    </source>
</evidence>
<feature type="transmembrane region" description="Helical" evidence="7">
    <location>
        <begin position="139"/>
        <end position="164"/>
    </location>
</feature>
<keyword evidence="6 7" id="KW-0472">Membrane</keyword>
<feature type="domain" description="ABC transmembrane type-1" evidence="8">
    <location>
        <begin position="100"/>
        <end position="330"/>
    </location>
</feature>
<proteinExistence type="inferred from homology"/>
<evidence type="ECO:0000313" key="9">
    <source>
        <dbReference type="EMBL" id="MBB4661333.1"/>
    </source>
</evidence>
<dbReference type="PANTHER" id="PTHR43163">
    <property type="entry name" value="DIPEPTIDE TRANSPORT SYSTEM PERMEASE PROTEIN DPPB-RELATED"/>
    <property type="match status" value="1"/>
</dbReference>
<sequence>MRSSSFWLVYLGRRVAAALLALFGVALLVFVVTRLLGDPVNLILGARATPEQIAALRRELGYDKPIVEQFLTYIGNLLQGDLGVSRYTQLPVTEELANRLPATLELALAGLFLGLLWTVPLGVIAATRPGGWVDRVSQAIVEFGVAIPSFFCGLLLVLLFTYLLGITPPPVGRLDIGTAAPARVTGLLTVDSLLAGDLRAFGSSLKYLALPAITLALTSCPPILQLTRNTMIGALRSNYVRGARSFGLPERTVRWYALKNSLVPVFTMTAMTFGFLIGGTVLVETVFSWPGIGLYAVQSMQRFDYEPVLGVVLLASAIYILVYLIADLVSMAIDPRVREGAS</sequence>
<feature type="transmembrane region" description="Helical" evidence="7">
    <location>
        <begin position="106"/>
        <end position="127"/>
    </location>
</feature>
<dbReference type="Gene3D" id="1.10.3720.10">
    <property type="entry name" value="MetI-like"/>
    <property type="match status" value="1"/>
</dbReference>